<evidence type="ECO:0000313" key="4">
    <source>
        <dbReference type="Proteomes" id="UP000215902"/>
    </source>
</evidence>
<dbReference type="AlphaFoldDB" id="A0A267DQ44"/>
<protein>
    <submittedName>
        <fullName evidence="3">Uncharacterized protein</fullName>
    </submittedName>
</protein>
<dbReference type="Proteomes" id="UP000215902">
    <property type="component" value="Unassembled WGS sequence"/>
</dbReference>
<feature type="compositionally biased region" description="Low complexity" evidence="1">
    <location>
        <begin position="11"/>
        <end position="30"/>
    </location>
</feature>
<comment type="caution">
    <text evidence="3">The sequence shown here is derived from an EMBL/GenBank/DDBJ whole genome shotgun (WGS) entry which is preliminary data.</text>
</comment>
<organism evidence="3 4">
    <name type="scientific">Macrostomum lignano</name>
    <dbReference type="NCBI Taxonomy" id="282301"/>
    <lineage>
        <taxon>Eukaryota</taxon>
        <taxon>Metazoa</taxon>
        <taxon>Spiralia</taxon>
        <taxon>Lophotrochozoa</taxon>
        <taxon>Platyhelminthes</taxon>
        <taxon>Rhabditophora</taxon>
        <taxon>Macrostomorpha</taxon>
        <taxon>Macrostomida</taxon>
        <taxon>Macrostomidae</taxon>
        <taxon>Macrostomum</taxon>
    </lineage>
</organism>
<name>A0A267DQ44_9PLAT</name>
<feature type="region of interest" description="Disordered" evidence="1">
    <location>
        <begin position="1"/>
        <end position="57"/>
    </location>
</feature>
<reference evidence="3 4" key="1">
    <citation type="submission" date="2017-06" db="EMBL/GenBank/DDBJ databases">
        <title>A platform for efficient transgenesis in Macrostomum lignano, a flatworm model organism for stem cell research.</title>
        <authorList>
            <person name="Berezikov E."/>
        </authorList>
    </citation>
    <scope>NUCLEOTIDE SEQUENCE [LARGE SCALE GENOMIC DNA]</scope>
    <source>
        <strain evidence="3">DV1</strain>
        <tissue evidence="3">Whole organism</tissue>
    </source>
</reference>
<proteinExistence type="predicted"/>
<keyword evidence="4" id="KW-1185">Reference proteome</keyword>
<evidence type="ECO:0000313" key="3">
    <source>
        <dbReference type="EMBL" id="PAA51315.1"/>
    </source>
</evidence>
<evidence type="ECO:0000256" key="1">
    <source>
        <dbReference type="SAM" id="MobiDB-lite"/>
    </source>
</evidence>
<accession>A0A267DQ44</accession>
<dbReference type="EMBL" id="NIVC01004687">
    <property type="protein sequence ID" value="PAA46828.1"/>
    <property type="molecule type" value="Genomic_DNA"/>
</dbReference>
<sequence>MPPKAAKSKTTKTAAATASAKKTQKQQKVSAEVEADDSLPSKSTPGKKRRRTLPIRPARQGGHCVLISHLPTACASRSFADFSANSAGFTVSSAPLEVRSRQRQRHRFC</sequence>
<feature type="compositionally biased region" description="Basic residues" evidence="1">
    <location>
        <begin position="1"/>
        <end position="10"/>
    </location>
</feature>
<dbReference type="EMBL" id="NIVC01003464">
    <property type="protein sequence ID" value="PAA51315.1"/>
    <property type="molecule type" value="Genomic_DNA"/>
</dbReference>
<gene>
    <name evidence="2" type="ORF">BOX15_Mlig000305g10</name>
    <name evidence="3" type="ORF">BOX15_Mlig000305g7</name>
</gene>
<evidence type="ECO:0000313" key="2">
    <source>
        <dbReference type="EMBL" id="PAA46828.1"/>
    </source>
</evidence>